<keyword evidence="8" id="KW-0732">Signal</keyword>
<dbReference type="EMBL" id="JBBGZA010000001">
    <property type="protein sequence ID" value="MEJ5093033.1"/>
    <property type="molecule type" value="Genomic_DNA"/>
</dbReference>
<dbReference type="PANTHER" id="PTHR43772">
    <property type="entry name" value="ENDO-1,4-BETA-XYLANASE"/>
    <property type="match status" value="1"/>
</dbReference>
<protein>
    <submittedName>
        <fullName evidence="9">Family 43 glycosylhydrolase</fullName>
    </submittedName>
</protein>
<dbReference type="Gene3D" id="2.115.10.20">
    <property type="entry name" value="Glycosyl hydrolase domain, family 43"/>
    <property type="match status" value="1"/>
</dbReference>
<gene>
    <name evidence="9" type="ORF">WH159_00475</name>
</gene>
<feature type="chain" id="PRO_5046355791" evidence="8">
    <location>
        <begin position="22"/>
        <end position="517"/>
    </location>
</feature>
<dbReference type="Pfam" id="PF04616">
    <property type="entry name" value="Glyco_hydro_43"/>
    <property type="match status" value="1"/>
</dbReference>
<proteinExistence type="inferred from homology"/>
<sequence length="517" mass="56161">MRAGRPVAFAALLAAAWPAAAAQRGVPVQSAGNPILADGRFYSTDPAPVVIDDTLYILAGRDEAPPDVNDFIMNEWQLLATRDPAAGAWTHYPAVATPEGIFRWAEPGRAYAGQIVKGADGRLYLYAPVLEANTDAKDGFAIGVAVADHPTGPWADAHPTGPIVSQRAPEPNTIQNIDPTVLVDDDGRVYLYWGTFGKLRGIELERDMVTPRGRQIAVTGLTGFFEAPWLMKRKGVYYMLYAGNNAGPDSPCTPTLYHACIAYGTAPTPLGPWTYRGTVLKPVSSTTSHPGAVEYRGQWYLAYHTADGAGGGHFRRSVAIDRLEWDDSVSPPAIRPVVPTRSPQPVPPPSRNIAPAATPAASNEPIPVRYWLRALNDSATRASPLPPEMWGSATAANPPQQWIEYRWQKPVTVSESRIWFVADDAAGIAAPAAWRIEYWNGSWRPVPRADRYGTGVGAFQQTRFAPVRTRCLRAIFQSARASGTNTAMAVQEWEVLTRRPTPVAPSTEPAPPCDPLR</sequence>
<keyword evidence="3 6" id="KW-0378">Hydrolase</keyword>
<evidence type="ECO:0000313" key="9">
    <source>
        <dbReference type="EMBL" id="MEJ5093033.1"/>
    </source>
</evidence>
<reference evidence="9 10" key="1">
    <citation type="submission" date="2023-12" db="EMBL/GenBank/DDBJ databases">
        <title>Gut-associated functions are favored during microbiome assembly across C. elegans life.</title>
        <authorList>
            <person name="Zimmermann J."/>
        </authorList>
    </citation>
    <scope>NUCLEOTIDE SEQUENCE [LARGE SCALE GENOMIC DNA]</scope>
    <source>
        <strain evidence="9 10">JUb134</strain>
    </source>
</reference>
<comment type="caution">
    <text evidence="9">The sequence shown here is derived from an EMBL/GenBank/DDBJ whole genome shotgun (WGS) entry which is preliminary data.</text>
</comment>
<evidence type="ECO:0000313" key="10">
    <source>
        <dbReference type="Proteomes" id="UP001380365"/>
    </source>
</evidence>
<dbReference type="CDD" id="cd08990">
    <property type="entry name" value="GH43_AXH_like"/>
    <property type="match status" value="1"/>
</dbReference>
<dbReference type="InterPro" id="IPR023296">
    <property type="entry name" value="Glyco_hydro_beta-prop_sf"/>
</dbReference>
<dbReference type="SUPFAM" id="SSF75005">
    <property type="entry name" value="Arabinanase/levansucrase/invertase"/>
    <property type="match status" value="1"/>
</dbReference>
<feature type="signal peptide" evidence="8">
    <location>
        <begin position="1"/>
        <end position="21"/>
    </location>
</feature>
<dbReference type="Gene3D" id="2.60.120.260">
    <property type="entry name" value="Galactose-binding domain-like"/>
    <property type="match status" value="1"/>
</dbReference>
<keyword evidence="2" id="KW-0858">Xylan degradation</keyword>
<name>A0ABU8Q057_9SPHN</name>
<accession>A0ABU8Q057</accession>
<organism evidence="9 10">
    <name type="scientific">Sphingomonas molluscorum</name>
    <dbReference type="NCBI Taxonomy" id="418184"/>
    <lineage>
        <taxon>Bacteria</taxon>
        <taxon>Pseudomonadati</taxon>
        <taxon>Pseudomonadota</taxon>
        <taxon>Alphaproteobacteria</taxon>
        <taxon>Sphingomonadales</taxon>
        <taxon>Sphingomonadaceae</taxon>
        <taxon>Sphingomonas</taxon>
    </lineage>
</organism>
<dbReference type="PANTHER" id="PTHR43772:SF2">
    <property type="entry name" value="PUTATIVE (AFU_ORTHOLOGUE AFUA_2G04480)-RELATED"/>
    <property type="match status" value="1"/>
</dbReference>
<keyword evidence="5 6" id="KW-0326">Glycosidase</keyword>
<keyword evidence="2" id="KW-0624">Polysaccharide degradation</keyword>
<keyword evidence="4" id="KW-0119">Carbohydrate metabolism</keyword>
<feature type="region of interest" description="Disordered" evidence="7">
    <location>
        <begin position="331"/>
        <end position="360"/>
    </location>
</feature>
<evidence type="ECO:0000256" key="4">
    <source>
        <dbReference type="ARBA" id="ARBA00023277"/>
    </source>
</evidence>
<evidence type="ECO:0000256" key="3">
    <source>
        <dbReference type="ARBA" id="ARBA00022801"/>
    </source>
</evidence>
<evidence type="ECO:0000256" key="2">
    <source>
        <dbReference type="ARBA" id="ARBA00022651"/>
    </source>
</evidence>
<evidence type="ECO:0000256" key="5">
    <source>
        <dbReference type="ARBA" id="ARBA00023295"/>
    </source>
</evidence>
<dbReference type="RefSeq" id="WP_132883420.1">
    <property type="nucleotide sequence ID" value="NZ_JBBGZA010000001.1"/>
</dbReference>
<keyword evidence="10" id="KW-1185">Reference proteome</keyword>
<dbReference type="InterPro" id="IPR006710">
    <property type="entry name" value="Glyco_hydro_43"/>
</dbReference>
<comment type="similarity">
    <text evidence="1 6">Belongs to the glycosyl hydrolase 43 family.</text>
</comment>
<evidence type="ECO:0000256" key="1">
    <source>
        <dbReference type="ARBA" id="ARBA00009865"/>
    </source>
</evidence>
<evidence type="ECO:0000256" key="7">
    <source>
        <dbReference type="SAM" id="MobiDB-lite"/>
    </source>
</evidence>
<dbReference type="InterPro" id="IPR052176">
    <property type="entry name" value="Glycosyl_Hydrlase_43_Enz"/>
</dbReference>
<evidence type="ECO:0000256" key="6">
    <source>
        <dbReference type="RuleBase" id="RU361187"/>
    </source>
</evidence>
<dbReference type="Proteomes" id="UP001380365">
    <property type="component" value="Unassembled WGS sequence"/>
</dbReference>
<evidence type="ECO:0000256" key="8">
    <source>
        <dbReference type="SAM" id="SignalP"/>
    </source>
</evidence>